<dbReference type="Gene3D" id="2.60.120.10">
    <property type="entry name" value="Jelly Rolls"/>
    <property type="match status" value="1"/>
</dbReference>
<dbReference type="InterPro" id="IPR018490">
    <property type="entry name" value="cNMP-bd_dom_sf"/>
</dbReference>
<proteinExistence type="inferred from homology"/>
<keyword evidence="5 7" id="KW-1133">Transmembrane helix</keyword>
<keyword evidence="3" id="KW-1003">Cell membrane</keyword>
<dbReference type="PANTHER" id="PTHR30221">
    <property type="entry name" value="SMALL-CONDUCTANCE MECHANOSENSITIVE CHANNEL"/>
    <property type="match status" value="1"/>
</dbReference>
<dbReference type="Gene3D" id="2.30.30.60">
    <property type="match status" value="1"/>
</dbReference>
<organism evidence="9 10">
    <name type="scientific">Phormidesmis priestleyi Ana</name>
    <dbReference type="NCBI Taxonomy" id="1666911"/>
    <lineage>
        <taxon>Bacteria</taxon>
        <taxon>Bacillati</taxon>
        <taxon>Cyanobacteriota</taxon>
        <taxon>Cyanophyceae</taxon>
        <taxon>Leptolyngbyales</taxon>
        <taxon>Leptolyngbyaceae</taxon>
        <taxon>Phormidesmis</taxon>
    </lineage>
</organism>
<feature type="domain" description="Cyclic nucleotide-binding" evidence="8">
    <location>
        <begin position="350"/>
        <end position="456"/>
    </location>
</feature>
<name>A0A0P8C5I8_9CYAN</name>
<dbReference type="InterPro" id="IPR045275">
    <property type="entry name" value="MscS_archaea/bacteria_type"/>
</dbReference>
<dbReference type="Pfam" id="PF00027">
    <property type="entry name" value="cNMP_binding"/>
    <property type="match status" value="1"/>
</dbReference>
<dbReference type="InterPro" id="IPR014710">
    <property type="entry name" value="RmlC-like_jellyroll"/>
</dbReference>
<keyword evidence="4 7" id="KW-0812">Transmembrane</keyword>
<dbReference type="PROSITE" id="PS50042">
    <property type="entry name" value="CNMP_BINDING_3"/>
    <property type="match status" value="1"/>
</dbReference>
<dbReference type="InterPro" id="IPR010920">
    <property type="entry name" value="LSM_dom_sf"/>
</dbReference>
<feature type="transmembrane region" description="Helical" evidence="7">
    <location>
        <begin position="114"/>
        <end position="134"/>
    </location>
</feature>
<feature type="transmembrane region" description="Helical" evidence="7">
    <location>
        <begin position="51"/>
        <end position="68"/>
    </location>
</feature>
<feature type="transmembrane region" description="Helical" evidence="7">
    <location>
        <begin position="80"/>
        <end position="102"/>
    </location>
</feature>
<dbReference type="SUPFAM" id="SSF50182">
    <property type="entry name" value="Sm-like ribonucleoproteins"/>
    <property type="match status" value="1"/>
</dbReference>
<protein>
    <submittedName>
        <fullName evidence="9">Small-conductance mechanosensitive channel</fullName>
    </submittedName>
</protein>
<evidence type="ECO:0000256" key="2">
    <source>
        <dbReference type="ARBA" id="ARBA00008017"/>
    </source>
</evidence>
<evidence type="ECO:0000313" key="10">
    <source>
        <dbReference type="Proteomes" id="UP000050465"/>
    </source>
</evidence>
<feature type="transmembrane region" description="Helical" evidence="7">
    <location>
        <begin position="12"/>
        <end position="31"/>
    </location>
</feature>
<accession>A0A0P8C5I8</accession>
<dbReference type="Pfam" id="PF00924">
    <property type="entry name" value="MS_channel_2nd"/>
    <property type="match status" value="1"/>
</dbReference>
<evidence type="ECO:0000259" key="8">
    <source>
        <dbReference type="PROSITE" id="PS50042"/>
    </source>
</evidence>
<dbReference type="AlphaFoldDB" id="A0A0P8C5I8"/>
<dbReference type="GO" id="GO:0005886">
    <property type="term" value="C:plasma membrane"/>
    <property type="evidence" value="ECO:0007669"/>
    <property type="project" value="UniProtKB-SubCell"/>
</dbReference>
<evidence type="ECO:0000256" key="3">
    <source>
        <dbReference type="ARBA" id="ARBA00022475"/>
    </source>
</evidence>
<dbReference type="Gene3D" id="1.10.287.1260">
    <property type="match status" value="1"/>
</dbReference>
<evidence type="ECO:0000256" key="1">
    <source>
        <dbReference type="ARBA" id="ARBA00004651"/>
    </source>
</evidence>
<dbReference type="SUPFAM" id="SSF82861">
    <property type="entry name" value="Mechanosensitive channel protein MscS (YggB), transmembrane region"/>
    <property type="match status" value="1"/>
</dbReference>
<dbReference type="STRING" id="1666911.HLUCCA11_03440"/>
<comment type="caution">
    <text evidence="9">The sequence shown here is derived from an EMBL/GenBank/DDBJ whole genome shotgun (WGS) entry which is preliminary data.</text>
</comment>
<dbReference type="EMBL" id="LJZR01000003">
    <property type="protein sequence ID" value="KPQ36983.1"/>
    <property type="molecule type" value="Genomic_DNA"/>
</dbReference>
<dbReference type="InterPro" id="IPR006685">
    <property type="entry name" value="MscS_channel_2nd"/>
</dbReference>
<feature type="transmembrane region" description="Helical" evidence="7">
    <location>
        <begin position="140"/>
        <end position="158"/>
    </location>
</feature>
<evidence type="ECO:0000256" key="5">
    <source>
        <dbReference type="ARBA" id="ARBA00022989"/>
    </source>
</evidence>
<dbReference type="SUPFAM" id="SSF51206">
    <property type="entry name" value="cAMP-binding domain-like"/>
    <property type="match status" value="1"/>
</dbReference>
<dbReference type="CDD" id="cd00038">
    <property type="entry name" value="CAP_ED"/>
    <property type="match status" value="1"/>
</dbReference>
<gene>
    <name evidence="9" type="ORF">HLUCCA11_03440</name>
</gene>
<dbReference type="InterPro" id="IPR023408">
    <property type="entry name" value="MscS_beta-dom_sf"/>
</dbReference>
<sequence>MSISLSEQWLLWGLGMMVGFPLVMVALGELVLQLDKRHHPMVKVAREVRNWVMPTAALFFLLTRVLRIDDSLAGIKLVETLAWMSLIAAALSLVNVLLFTGAKKDSWQAEMPKLFRDLVRTFLIAVGGAIVLSQVFEQDLGGLITALGVGSVVIGLALQDTLGNLFSGVALLFERPFQVGDWLEVDGCTGKVVEVNWRSVHIMTRELEMLIVPNSVLSQAVIRNYNRPEAQHVEPVDIGFSYNDAPNTVKRVMREAALDTPGVLSHPAPVVQTISYDDSSISYRVRLFLADYSQVPKIRDEFVTRIWYTARRNGLSIPFPIRDVFHHQVPRVKGDETLQRLANYMKSLPSLAMVADDVLEEMASQVTLGHYGRGESAIFQGQSNVKLHFVLAGSAIATTQDSIGREHKIAEMTRGDFFGYSALLANEPSPMTVTASEDLEVLVLEIDGVQKMLNKTPRFSQQLGSVIAARQQKLKSIKLDPQRNGSLLSTSD</sequence>
<comment type="similarity">
    <text evidence="2">Belongs to the MscS (TC 1.A.23) family.</text>
</comment>
<evidence type="ECO:0000256" key="6">
    <source>
        <dbReference type="ARBA" id="ARBA00023136"/>
    </source>
</evidence>
<evidence type="ECO:0000256" key="4">
    <source>
        <dbReference type="ARBA" id="ARBA00022692"/>
    </source>
</evidence>
<dbReference type="PANTHER" id="PTHR30221:SF1">
    <property type="entry name" value="SMALL-CONDUCTANCE MECHANOSENSITIVE CHANNEL"/>
    <property type="match status" value="1"/>
</dbReference>
<dbReference type="InterPro" id="IPR011014">
    <property type="entry name" value="MscS_channel_TM-2"/>
</dbReference>
<keyword evidence="6 7" id="KW-0472">Membrane</keyword>
<dbReference type="InterPro" id="IPR011066">
    <property type="entry name" value="MscS_channel_C_sf"/>
</dbReference>
<dbReference type="InterPro" id="IPR049278">
    <property type="entry name" value="MS_channel_C"/>
</dbReference>
<evidence type="ECO:0000313" key="9">
    <source>
        <dbReference type="EMBL" id="KPQ36983.1"/>
    </source>
</evidence>
<dbReference type="Gene3D" id="3.30.70.100">
    <property type="match status" value="1"/>
</dbReference>
<dbReference type="SUPFAM" id="SSF82689">
    <property type="entry name" value="Mechanosensitive channel protein MscS (YggB), C-terminal domain"/>
    <property type="match status" value="1"/>
</dbReference>
<dbReference type="SMART" id="SM00100">
    <property type="entry name" value="cNMP"/>
    <property type="match status" value="1"/>
</dbReference>
<evidence type="ECO:0000256" key="7">
    <source>
        <dbReference type="SAM" id="Phobius"/>
    </source>
</evidence>
<dbReference type="Proteomes" id="UP000050465">
    <property type="component" value="Unassembled WGS sequence"/>
</dbReference>
<comment type="subcellular location">
    <subcellularLocation>
        <location evidence="1">Cell membrane</location>
        <topology evidence="1">Multi-pass membrane protein</topology>
    </subcellularLocation>
</comment>
<dbReference type="InterPro" id="IPR000595">
    <property type="entry name" value="cNMP-bd_dom"/>
</dbReference>
<reference evidence="9 10" key="1">
    <citation type="submission" date="2015-09" db="EMBL/GenBank/DDBJ databases">
        <title>Identification and resolution of microdiversity through metagenomic sequencing of parallel consortia.</title>
        <authorList>
            <person name="Nelson W.C."/>
            <person name="Romine M.F."/>
            <person name="Lindemann S.R."/>
        </authorList>
    </citation>
    <scope>NUCLEOTIDE SEQUENCE [LARGE SCALE GENOMIC DNA]</scope>
    <source>
        <strain evidence="9">Ana</strain>
    </source>
</reference>
<dbReference type="GO" id="GO:0008381">
    <property type="term" value="F:mechanosensitive monoatomic ion channel activity"/>
    <property type="evidence" value="ECO:0007669"/>
    <property type="project" value="InterPro"/>
</dbReference>
<dbReference type="Pfam" id="PF21082">
    <property type="entry name" value="MS_channel_3rd"/>
    <property type="match status" value="1"/>
</dbReference>